<sequence>MINFDEEIRNYRSSLEISAVEDAIVRSDLTDMKDILMELLKRSGETEA</sequence>
<keyword evidence="2" id="KW-1185">Reference proteome</keyword>
<proteinExistence type="predicted"/>
<reference evidence="1 2" key="1">
    <citation type="submission" date="2011-10" db="EMBL/GenBank/DDBJ databases">
        <title>The Genome Sequence of Lachnospiraceae bacterium ACC2.</title>
        <authorList>
            <consortium name="The Broad Institute Genome Sequencing Platform"/>
            <person name="Earl A."/>
            <person name="Ward D."/>
            <person name="Feldgarden M."/>
            <person name="Gevers D."/>
            <person name="Sizova M."/>
            <person name="Hazen A."/>
            <person name="Epstein S."/>
            <person name="Young S.K."/>
            <person name="Zeng Q."/>
            <person name="Gargeya S."/>
            <person name="Fitzgerald M."/>
            <person name="Haas B."/>
            <person name="Abouelleil A."/>
            <person name="Alvarado L."/>
            <person name="Arachchi H.M."/>
            <person name="Berlin A."/>
            <person name="Brown A."/>
            <person name="Chapman S.B."/>
            <person name="Chen Z."/>
            <person name="Dunbar C."/>
            <person name="Freedman E."/>
            <person name="Gearin G."/>
            <person name="Goldberg J."/>
            <person name="Griggs A."/>
            <person name="Gujja S."/>
            <person name="Heiman D."/>
            <person name="Howarth C."/>
            <person name="Larson L."/>
            <person name="Lui A."/>
            <person name="MacDonald P.J.P."/>
            <person name="Montmayeur A."/>
            <person name="Murphy C."/>
            <person name="Neiman D."/>
            <person name="Pearson M."/>
            <person name="Priest M."/>
            <person name="Roberts A."/>
            <person name="Saif S."/>
            <person name="Shea T."/>
            <person name="Shenoy N."/>
            <person name="Sisk P."/>
            <person name="Stolte C."/>
            <person name="Sykes S."/>
            <person name="Wortman J."/>
            <person name="Nusbaum C."/>
            <person name="Birren B."/>
        </authorList>
    </citation>
    <scope>NUCLEOTIDE SEQUENCE [LARGE SCALE GENOMIC DNA]</scope>
    <source>
        <strain evidence="1 2">ACC2</strain>
    </source>
</reference>
<comment type="caution">
    <text evidence="1">The sequence shown here is derived from an EMBL/GenBank/DDBJ whole genome shotgun (WGS) entry which is preliminary data.</text>
</comment>
<accession>A0A930DC29</accession>
<evidence type="ECO:0000313" key="2">
    <source>
        <dbReference type="Proteomes" id="UP000018466"/>
    </source>
</evidence>
<dbReference type="Proteomes" id="UP000018466">
    <property type="component" value="Unassembled WGS sequence"/>
</dbReference>
<dbReference type="AlphaFoldDB" id="A0A930DC29"/>
<dbReference type="RefSeq" id="WP_009532438.1">
    <property type="nucleotide sequence ID" value="NZ_CAJPPX010000019.1"/>
</dbReference>
<evidence type="ECO:0000313" key="1">
    <source>
        <dbReference type="EMBL" id="EHO17006.1"/>
    </source>
</evidence>
<gene>
    <name evidence="1" type="ORF">HMPREF9623_00605</name>
</gene>
<name>A0A930DC29_9FIRM</name>
<dbReference type="EMBL" id="AGEL01000006">
    <property type="protein sequence ID" value="EHO17006.1"/>
    <property type="molecule type" value="Genomic_DNA"/>
</dbReference>
<dbReference type="GeneID" id="86941895"/>
<organism evidence="1 2">
    <name type="scientific">Stomatobaculum longum</name>
    <dbReference type="NCBI Taxonomy" id="796942"/>
    <lineage>
        <taxon>Bacteria</taxon>
        <taxon>Bacillati</taxon>
        <taxon>Bacillota</taxon>
        <taxon>Clostridia</taxon>
        <taxon>Lachnospirales</taxon>
        <taxon>Lachnospiraceae</taxon>
        <taxon>Stomatobaculum</taxon>
    </lineage>
</organism>
<protein>
    <submittedName>
        <fullName evidence="1">Uncharacterized protein</fullName>
    </submittedName>
</protein>